<reference evidence="2" key="1">
    <citation type="submission" date="2015-10" db="EMBL/GenBank/DDBJ databases">
        <authorList>
            <person name="Gilbert D.G."/>
        </authorList>
    </citation>
    <scope>NUCLEOTIDE SEQUENCE</scope>
</reference>
<dbReference type="NCBIfam" id="TIGR01451">
    <property type="entry name" value="B_ant_repeat"/>
    <property type="match status" value="1"/>
</dbReference>
<dbReference type="EMBL" id="CZQC01000036">
    <property type="protein sequence ID" value="CUS41171.1"/>
    <property type="molecule type" value="Genomic_DNA"/>
</dbReference>
<sequence length="152" mass="16394">MRLLTTLLLLLPLSVFAQVNLNTEVFLVAPVTQADGSVVEEWQDAGTIAPGDKIGYRITYTNTGSEAVSGVVINNPVPENTTYVANSANGQAATITYSVDGELFARMQDLKVDEDGQLRPARAQDINQIRWVLQQAVAAGKSGSVEFKVRVN</sequence>
<organism evidence="2">
    <name type="scientific">hydrothermal vent metagenome</name>
    <dbReference type="NCBI Taxonomy" id="652676"/>
    <lineage>
        <taxon>unclassified sequences</taxon>
        <taxon>metagenomes</taxon>
        <taxon>ecological metagenomes</taxon>
    </lineage>
</organism>
<dbReference type="Pfam" id="PF01345">
    <property type="entry name" value="DUF11"/>
    <property type="match status" value="1"/>
</dbReference>
<feature type="domain" description="DUF11" evidence="1">
    <location>
        <begin position="43"/>
        <end position="113"/>
    </location>
</feature>
<dbReference type="InterPro" id="IPR047589">
    <property type="entry name" value="DUF11_rpt"/>
</dbReference>
<gene>
    <name evidence="2" type="ORF">MGWOODY_Tha730</name>
</gene>
<dbReference type="AlphaFoldDB" id="A0A160TBI8"/>
<accession>A0A160TBI8</accession>
<proteinExistence type="predicted"/>
<dbReference type="InterPro" id="IPR001434">
    <property type="entry name" value="OmcB-like_DUF11"/>
</dbReference>
<evidence type="ECO:0000259" key="1">
    <source>
        <dbReference type="Pfam" id="PF01345"/>
    </source>
</evidence>
<dbReference type="Gene3D" id="2.60.40.740">
    <property type="match status" value="1"/>
</dbReference>
<protein>
    <submittedName>
        <fullName evidence="2">Hypothetical signal peptide protein</fullName>
    </submittedName>
</protein>
<evidence type="ECO:0000313" key="2">
    <source>
        <dbReference type="EMBL" id="CUS41171.1"/>
    </source>
</evidence>
<name>A0A160TBI8_9ZZZZ</name>